<evidence type="ECO:0000256" key="1">
    <source>
        <dbReference type="SAM" id="MobiDB-lite"/>
    </source>
</evidence>
<evidence type="ECO:0000313" key="2">
    <source>
        <dbReference type="EMBL" id="KIY72819.1"/>
    </source>
</evidence>
<name>A0A0D7BRM8_9AGAR</name>
<feature type="region of interest" description="Disordered" evidence="1">
    <location>
        <begin position="201"/>
        <end position="244"/>
    </location>
</feature>
<organism evidence="2 3">
    <name type="scientific">Cylindrobasidium torrendii FP15055 ss-10</name>
    <dbReference type="NCBI Taxonomy" id="1314674"/>
    <lineage>
        <taxon>Eukaryota</taxon>
        <taxon>Fungi</taxon>
        <taxon>Dikarya</taxon>
        <taxon>Basidiomycota</taxon>
        <taxon>Agaricomycotina</taxon>
        <taxon>Agaricomycetes</taxon>
        <taxon>Agaricomycetidae</taxon>
        <taxon>Agaricales</taxon>
        <taxon>Marasmiineae</taxon>
        <taxon>Physalacriaceae</taxon>
        <taxon>Cylindrobasidium</taxon>
    </lineage>
</organism>
<evidence type="ECO:0000313" key="3">
    <source>
        <dbReference type="Proteomes" id="UP000054007"/>
    </source>
</evidence>
<accession>A0A0D7BRM8</accession>
<gene>
    <name evidence="2" type="ORF">CYLTODRAFT_449559</name>
</gene>
<feature type="compositionally biased region" description="Low complexity" evidence="1">
    <location>
        <begin position="277"/>
        <end position="292"/>
    </location>
</feature>
<keyword evidence="3" id="KW-1185">Reference proteome</keyword>
<feature type="region of interest" description="Disordered" evidence="1">
    <location>
        <begin position="418"/>
        <end position="540"/>
    </location>
</feature>
<dbReference type="AlphaFoldDB" id="A0A0D7BRM8"/>
<proteinExistence type="predicted"/>
<sequence>MDTLQVATPVASRKSPCSSPCPSPAIPGAWPPTPVPVHRKLPAIPLPPPPTEIQTNPAPSTSSVNHVANFQRRLSIGLAEPHNASNATYNDPPFLLAGECDTMTSWPSDSTCLSDSNNSKAGTLFFFACLVFDHGTGLRIHAHKSRFPASSHVLNEDPYAGVNDFSSLPTPSSTCSLSPIFFSAPAMPMAVSRTSTMSSSMVLDSSLSQPQNIELRGGASPSRRDGRDRLSTASEIARTEDALATSTRPSFYTTTTLPVGPSHLDWTLSLSAQAPSIAAQSTAPTTPADSPTRSLSPTPSFSAQLLRDATEHVVNLPPSLSASIYQQTSAASLRNGRDQESEHYNDLLPDTSTVAYASEVVSSAWRFQEQHPITPTGAFDAYHSPEVQSLLSRRQSIGKKSMATRIKKLGSKMKWMWGKKGGKTASCDDLRKQKSNPPTIRVTRVAHAEESPRLPSLQFDTEREDINANLERLEHSGTQRSQPRDSGSARGQPSTAPKTPPSPPRPRRSTTSPGQRLFTVSTQARARPATPGASPSRLIAHRRPVSARLALPVRHSILVQEDAVVQQRPAVTRRVSKVDPPGLEVPPLTRGSFSEPTQIQEEMPASESQACTTENSTRRVKKNRRFSLPILLGASRMDWE</sequence>
<dbReference type="EMBL" id="KN880440">
    <property type="protein sequence ID" value="KIY72819.1"/>
    <property type="molecule type" value="Genomic_DNA"/>
</dbReference>
<protein>
    <submittedName>
        <fullName evidence="2">Uncharacterized protein</fullName>
    </submittedName>
</protein>
<feature type="compositionally biased region" description="Polar residues" evidence="1">
    <location>
        <begin position="478"/>
        <end position="492"/>
    </location>
</feature>
<feature type="region of interest" description="Disordered" evidence="1">
    <location>
        <begin position="277"/>
        <end position="300"/>
    </location>
</feature>
<feature type="compositionally biased region" description="Basic and acidic residues" evidence="1">
    <location>
        <begin position="460"/>
        <end position="477"/>
    </location>
</feature>
<feature type="region of interest" description="Disordered" evidence="1">
    <location>
        <begin position="573"/>
        <end position="593"/>
    </location>
</feature>
<dbReference type="Proteomes" id="UP000054007">
    <property type="component" value="Unassembled WGS sequence"/>
</dbReference>
<reference evidence="2 3" key="1">
    <citation type="journal article" date="2015" name="Fungal Genet. Biol.">
        <title>Evolution of novel wood decay mechanisms in Agaricales revealed by the genome sequences of Fistulina hepatica and Cylindrobasidium torrendii.</title>
        <authorList>
            <person name="Floudas D."/>
            <person name="Held B.W."/>
            <person name="Riley R."/>
            <person name="Nagy L.G."/>
            <person name="Koehler G."/>
            <person name="Ransdell A.S."/>
            <person name="Younus H."/>
            <person name="Chow J."/>
            <person name="Chiniquy J."/>
            <person name="Lipzen A."/>
            <person name="Tritt A."/>
            <person name="Sun H."/>
            <person name="Haridas S."/>
            <person name="LaButti K."/>
            <person name="Ohm R.A."/>
            <person name="Kues U."/>
            <person name="Blanchette R.A."/>
            <person name="Grigoriev I.V."/>
            <person name="Minto R.E."/>
            <person name="Hibbett D.S."/>
        </authorList>
    </citation>
    <scope>NUCLEOTIDE SEQUENCE [LARGE SCALE GENOMIC DNA]</scope>
    <source>
        <strain evidence="2 3">FP15055 ss-10</strain>
    </source>
</reference>